<keyword evidence="2" id="KW-0808">Transferase</keyword>
<dbReference type="Proteomes" id="UP000589132">
    <property type="component" value="Unassembled WGS sequence"/>
</dbReference>
<evidence type="ECO:0000313" key="2">
    <source>
        <dbReference type="EMBL" id="HIA97932.1"/>
    </source>
</evidence>
<sequence>MHHPKDPPSYTPVPFYSIKAMTDFLVECSLNGPDSSTVIDDIERRIKETRNEVAKLLNCSANEVVLTQSTTEGLNYIANGIQWRKGDTVIIRDGNHEH</sequence>
<dbReference type="SUPFAM" id="SSF53383">
    <property type="entry name" value="PLP-dependent transferases"/>
    <property type="match status" value="1"/>
</dbReference>
<evidence type="ECO:0000259" key="1">
    <source>
        <dbReference type="Pfam" id="PF00266"/>
    </source>
</evidence>
<dbReference type="InterPro" id="IPR015424">
    <property type="entry name" value="PyrdxlP-dep_Trfase"/>
</dbReference>
<organism evidence="2 3">
    <name type="scientific">Marine Group III euryarchaeote</name>
    <dbReference type="NCBI Taxonomy" id="2173149"/>
    <lineage>
        <taxon>Archaea</taxon>
        <taxon>Methanobacteriati</taxon>
        <taxon>Thermoplasmatota</taxon>
        <taxon>Thermoplasmata</taxon>
        <taxon>Candidatus Thermoprofundales</taxon>
    </lineage>
</organism>
<feature type="domain" description="Aminotransferase class V" evidence="1">
    <location>
        <begin position="12"/>
        <end position="96"/>
    </location>
</feature>
<dbReference type="InterPro" id="IPR015421">
    <property type="entry name" value="PyrdxlP-dep_Trfase_major"/>
</dbReference>
<comment type="caution">
    <text evidence="2">The sequence shown here is derived from an EMBL/GenBank/DDBJ whole genome shotgun (WGS) entry which is preliminary data.</text>
</comment>
<dbReference type="InterPro" id="IPR000192">
    <property type="entry name" value="Aminotrans_V_dom"/>
</dbReference>
<feature type="non-terminal residue" evidence="2">
    <location>
        <position position="98"/>
    </location>
</feature>
<evidence type="ECO:0000313" key="3">
    <source>
        <dbReference type="Proteomes" id="UP000589132"/>
    </source>
</evidence>
<gene>
    <name evidence="2" type="ORF">EYO15_01975</name>
</gene>
<dbReference type="GO" id="GO:0008483">
    <property type="term" value="F:transaminase activity"/>
    <property type="evidence" value="ECO:0007669"/>
    <property type="project" value="UniProtKB-KW"/>
</dbReference>
<dbReference type="Gene3D" id="3.40.640.10">
    <property type="entry name" value="Type I PLP-dependent aspartate aminotransferase-like (Major domain)"/>
    <property type="match status" value="1"/>
</dbReference>
<protein>
    <submittedName>
        <fullName evidence="2">Aminotransferase class V-fold PLP-dependent enzyme</fullName>
    </submittedName>
</protein>
<name>A0A7J4CZU2_9ARCH</name>
<dbReference type="Pfam" id="PF00266">
    <property type="entry name" value="Aminotran_5"/>
    <property type="match status" value="1"/>
</dbReference>
<keyword evidence="2" id="KW-0032">Aminotransferase</keyword>
<dbReference type="AlphaFoldDB" id="A0A7J4CZU2"/>
<accession>A0A7J4CZU2</accession>
<dbReference type="EMBL" id="DTTC01000107">
    <property type="protein sequence ID" value="HIA97932.1"/>
    <property type="molecule type" value="Genomic_DNA"/>
</dbReference>
<proteinExistence type="predicted"/>
<reference evidence="3" key="1">
    <citation type="journal article" date="2019" name="bioRxiv">
        <title>Genome diversification in globally distributed novel marine Proteobacteria is linked to environmental adaptation.</title>
        <authorList>
            <person name="Zhou Z."/>
            <person name="Tran P.Q."/>
            <person name="Kieft K."/>
            <person name="Anantharaman K."/>
        </authorList>
    </citation>
    <scope>NUCLEOTIDE SEQUENCE [LARGE SCALE GENOMIC DNA]</scope>
</reference>